<proteinExistence type="predicted"/>
<dbReference type="RefSeq" id="XP_013897135.1">
    <property type="nucleotide sequence ID" value="XM_014041681.1"/>
</dbReference>
<dbReference type="PANTHER" id="PTHR43328">
    <property type="entry name" value="ACETYLTRANSFERASE-RELATED"/>
    <property type="match status" value="1"/>
</dbReference>
<feature type="region of interest" description="Disordered" evidence="1">
    <location>
        <begin position="23"/>
        <end position="45"/>
    </location>
</feature>
<dbReference type="AlphaFoldDB" id="A0A0D2MUQ4"/>
<name>A0A0D2MUQ4_9CHLO</name>
<dbReference type="EMBL" id="KK102305">
    <property type="protein sequence ID" value="KIY98115.1"/>
    <property type="molecule type" value="Genomic_DNA"/>
</dbReference>
<feature type="compositionally biased region" description="Low complexity" evidence="1">
    <location>
        <begin position="396"/>
        <end position="410"/>
    </location>
</feature>
<feature type="region of interest" description="Disordered" evidence="1">
    <location>
        <begin position="254"/>
        <end position="341"/>
    </location>
</feature>
<protein>
    <recommendedName>
        <fullName evidence="2">N-acetyltransferase domain-containing protein</fullName>
    </recommendedName>
</protein>
<keyword evidence="4" id="KW-1185">Reference proteome</keyword>
<accession>A0A0D2MUQ4</accession>
<evidence type="ECO:0000259" key="2">
    <source>
        <dbReference type="PROSITE" id="PS51186"/>
    </source>
</evidence>
<feature type="domain" description="N-acetyltransferase" evidence="2">
    <location>
        <begin position="663"/>
        <end position="821"/>
    </location>
</feature>
<feature type="compositionally biased region" description="Low complexity" evidence="1">
    <location>
        <begin position="23"/>
        <end position="35"/>
    </location>
</feature>
<dbReference type="PANTHER" id="PTHR43328:SF1">
    <property type="entry name" value="N-ACETYLTRANSFERASE DOMAIN-CONTAINING PROTEIN"/>
    <property type="match status" value="1"/>
</dbReference>
<dbReference type="Gene3D" id="3.40.630.30">
    <property type="match status" value="1"/>
</dbReference>
<evidence type="ECO:0000313" key="3">
    <source>
        <dbReference type="EMBL" id="KIY98115.1"/>
    </source>
</evidence>
<feature type="compositionally biased region" description="Low complexity" evidence="1">
    <location>
        <begin position="275"/>
        <end position="326"/>
    </location>
</feature>
<gene>
    <name evidence="3" type="ORF">MNEG_9847</name>
</gene>
<organism evidence="3 4">
    <name type="scientific">Monoraphidium neglectum</name>
    <dbReference type="NCBI Taxonomy" id="145388"/>
    <lineage>
        <taxon>Eukaryota</taxon>
        <taxon>Viridiplantae</taxon>
        <taxon>Chlorophyta</taxon>
        <taxon>core chlorophytes</taxon>
        <taxon>Chlorophyceae</taxon>
        <taxon>CS clade</taxon>
        <taxon>Sphaeropleales</taxon>
        <taxon>Selenastraceae</taxon>
        <taxon>Monoraphidium</taxon>
    </lineage>
</organism>
<feature type="region of interest" description="Disordered" evidence="1">
    <location>
        <begin position="566"/>
        <end position="587"/>
    </location>
</feature>
<dbReference type="Pfam" id="PF13302">
    <property type="entry name" value="Acetyltransf_3"/>
    <property type="match status" value="1"/>
</dbReference>
<evidence type="ECO:0000313" key="4">
    <source>
        <dbReference type="Proteomes" id="UP000054498"/>
    </source>
</evidence>
<feature type="compositionally biased region" description="Gly residues" evidence="1">
    <location>
        <begin position="411"/>
        <end position="429"/>
    </location>
</feature>
<dbReference type="Proteomes" id="UP000054498">
    <property type="component" value="Unassembled WGS sequence"/>
</dbReference>
<dbReference type="GO" id="GO:0016747">
    <property type="term" value="F:acyltransferase activity, transferring groups other than amino-acyl groups"/>
    <property type="evidence" value="ECO:0007669"/>
    <property type="project" value="InterPro"/>
</dbReference>
<dbReference type="SUPFAM" id="SSF55729">
    <property type="entry name" value="Acyl-CoA N-acyltransferases (Nat)"/>
    <property type="match status" value="1"/>
</dbReference>
<feature type="compositionally biased region" description="Gly residues" evidence="1">
    <location>
        <begin position="472"/>
        <end position="498"/>
    </location>
</feature>
<dbReference type="InterPro" id="IPR016181">
    <property type="entry name" value="Acyl_CoA_acyltransferase"/>
</dbReference>
<dbReference type="GeneID" id="25742722"/>
<sequence>MQGAPDALGDARRLMASLLLQEEQQQQWQRQQQRQHSPPQLAEAAAGAQIWTFDSGSSSGGDGGYPAGGCRSGSCSWGDLGGSGDDLSDDAFSFGGGLQQQLDAAISRLASAVGAGTDVDADAGAGAAAGGGRAGPVMRRAEALAALAAPHVHADDLIACDSWPLLRAALPACLVDAGAAHEGGGEGDEHSCGGGGGADAADAPAAVAAAGASAAALLRKLSRVVLDCAPSALAQALLPLLRRLAVRGFGGGLPRGWRAPGSCGEMGRHDAAAPPLLQQHPPLPHSQQQGQQQQLQLQLQQQQHDLEQEQQQQQQQQQQHQQQQQQEEQEQQEHEEQGDPGEQLAPIEEQQAAAFVLRALHALGRQWHLLSDEDARPLSQEILSLALQATCAGGRATRCAAGGTGSPPTDSGGGGGREAAAGGDGEGQRCGGRRRLAALEVLMQVDPDLLWWRRLFALAGFRRALIEGGSLDSGGSEGVGGGPSGPGGAGGDGSGGSSSSGARDFGLERERRVGQGCGPLAVALTAAWRLADGGAAQEAAWRRHGVAVLTACLLQSSPRTFARLMGEGAPEAGPGAHGGGSSSEGVSGSALMQLARGYLERTAAQTDAPSAPTATATAEFSMAAPAPVLRFSGGCLRPFLAQDAPSISRHANNRAVWRCCSDRFPHPYTLEDAAKWVETCQSSDPPGAPCSQFAIIIDGAAGGAGRGGAWAEAGYWDGPGVGGVGVFHRSDVQRHTKELGYWLGEEYWGRGLGGAVVGAFLEYLWMAFPELARVEALVYHYNERSCRVLLRHGFALEGRLRDAAFKEGRLADTLVYGLTRRDWEAGGAAAGKEAEGAAAAAAAGAAS</sequence>
<reference evidence="3 4" key="1">
    <citation type="journal article" date="2013" name="BMC Genomics">
        <title>Reconstruction of the lipid metabolism for the microalga Monoraphidium neglectum from its genome sequence reveals characteristics suitable for biofuel production.</title>
        <authorList>
            <person name="Bogen C."/>
            <person name="Al-Dilaimi A."/>
            <person name="Albersmeier A."/>
            <person name="Wichmann J."/>
            <person name="Grundmann M."/>
            <person name="Rupp O."/>
            <person name="Lauersen K.J."/>
            <person name="Blifernez-Klassen O."/>
            <person name="Kalinowski J."/>
            <person name="Goesmann A."/>
            <person name="Mussgnug J.H."/>
            <person name="Kruse O."/>
        </authorList>
    </citation>
    <scope>NUCLEOTIDE SEQUENCE [LARGE SCALE GENOMIC DNA]</scope>
    <source>
        <strain evidence="3 4">SAG 48.87</strain>
    </source>
</reference>
<feature type="region of interest" description="Disordered" evidence="1">
    <location>
        <begin position="396"/>
        <end position="429"/>
    </location>
</feature>
<evidence type="ECO:0000256" key="1">
    <source>
        <dbReference type="SAM" id="MobiDB-lite"/>
    </source>
</evidence>
<dbReference type="KEGG" id="mng:MNEG_9847"/>
<dbReference type="PROSITE" id="PS51186">
    <property type="entry name" value="GNAT"/>
    <property type="match status" value="1"/>
</dbReference>
<dbReference type="InterPro" id="IPR000182">
    <property type="entry name" value="GNAT_dom"/>
</dbReference>
<feature type="region of interest" description="Disordered" evidence="1">
    <location>
        <begin position="472"/>
        <end position="503"/>
    </location>
</feature>
<dbReference type="OrthoDB" id="630895at2759"/>